<dbReference type="Pfam" id="PF20693">
    <property type="entry name" value="YobI-ATPase"/>
    <property type="match status" value="1"/>
</dbReference>
<keyword evidence="1" id="KW-0175">Coiled coil</keyword>
<reference evidence="4" key="1">
    <citation type="submission" date="2022-10" db="EMBL/GenBank/DDBJ databases">
        <title>Algoriphagus sp. a novel bacteria isolate from halophytes salicornia europaea.</title>
        <authorList>
            <person name="Peng Y."/>
            <person name="Jiang L."/>
            <person name="Lee J."/>
        </authorList>
    </citation>
    <scope>NUCLEOTIDE SEQUENCE</scope>
    <source>
        <strain evidence="4">TR-M5</strain>
    </source>
</reference>
<keyword evidence="2" id="KW-0812">Transmembrane</keyword>
<proteinExistence type="predicted"/>
<sequence>MKNLFGKAFFQIRKLLALTSFEVARNLNEPILKKEIDNNPPILSMAPKVLTEEKELKLIKPYLSSLNQALLDKNITNIAITGNYGSGKSTILKTFQHNNPQYDFLNISLASFEIGEEKMSEELERRLETSILQQIFYHVNQSLIPDSKFRRIVSYGPLKSISLALGVITWIYSIVTVFIFYHFEKLNPLNISLDYTIDWKYLFHLTIFLLGLGTLIVRTARILTNSKINKLSIRGEIEIGEKVTKSVFNEHLEEIFYFFEKTNFNVLIIEDLDRFENTKIFTKLREINILLNNFETIKLRRKINFIYAVRDEILSNKTERVKFFDYIIPIIPFINQSNASEQLTKLIKNSKLEKSLSTEFTNDIISLIDDIDMRLLTNIFTEYKIYSENLIPADLNQDSLFSIIVYKNLFPGDFAQLQRKEGDMYTLISDKGKYIVKLISDLEDEIKSEKNEINKINNEIITRETSLRDQYICKILELHPKITEITLDHSVISISELINKNYFEKLVELNDTYYHYYEYHSQAHYYKRNGQFHFKKIEKAVDPEKGYKERLKNVIDKENKKTDTIRQKIENLNKRIEHIENQSLAEIFQKTRIDEYISPEINHPLIKNLVINGYIDENYQNYISIFHEESITQRDYKFQISVLSGGTLPFDYSIDKVENLISKISIKYFERLSILNFTVVDEILTNNIFQEYKSTFFKFLSEEDVNSIRFIHAYIKRGLHLDVFFNLISKYWKNFWDNVLSSKFTDDETDLYLKYIIQYADLEDIERFNLGYEPISHYIEFSPEFLHLVKEIDQSKVIKVFNILKISFEELPSRSRSINGLFEYILANNHYNLNLHNILIILEANDRGLSLYTSINSSNIPQLVQYIESNISFFVEKILLQEIGSIKESEEDFLKLLNHPEISIAFKNQLISKQEQEISDLKLINDIEVQKLLLNQVKISPTWNNINTYFSNSELENFDDNLVDFLNQEDVYNELMTQEIDIWLDGSDTLKEKISSMIIYTNKLSLDSFKSLLPTIPFHYDVLDYSKLSEEKASIMLKSNFIVFSVEGFRVLSENYPNERITLVELYPEQFLMSIEELVIDDELIIQILESKEIKQEGKFQLLNKIDGQKMIDNFKIASLASDILAISPFMSLNYEQLNKMFRFNFNWERKINLLLKHFDYLKYEELISLSEKLTSDKHYADLFQTRKRPTFEKNNLNRDLFVKLEKKGYIKRFDINPKNEDEFRVIANY</sequence>
<dbReference type="RefSeq" id="WP_264809483.1">
    <property type="nucleotide sequence ID" value="NZ_CP110226.1"/>
</dbReference>
<keyword evidence="2" id="KW-0472">Membrane</keyword>
<evidence type="ECO:0000259" key="3">
    <source>
        <dbReference type="Pfam" id="PF20693"/>
    </source>
</evidence>
<feature type="transmembrane region" description="Helical" evidence="2">
    <location>
        <begin position="160"/>
        <end position="181"/>
    </location>
</feature>
<protein>
    <recommendedName>
        <fullName evidence="3">YobI-like P-loop NTPase domain-containing protein</fullName>
    </recommendedName>
</protein>
<name>A0ABY6MGN2_9BACT</name>
<keyword evidence="2" id="KW-1133">Transmembrane helix</keyword>
<accession>A0ABY6MGN2</accession>
<dbReference type="SUPFAM" id="SSF52540">
    <property type="entry name" value="P-loop containing nucleoside triphosphate hydrolases"/>
    <property type="match status" value="1"/>
</dbReference>
<dbReference type="Proteomes" id="UP001163156">
    <property type="component" value="Chromosome"/>
</dbReference>
<feature type="transmembrane region" description="Helical" evidence="2">
    <location>
        <begin position="201"/>
        <end position="220"/>
    </location>
</feature>
<keyword evidence="5" id="KW-1185">Reference proteome</keyword>
<evidence type="ECO:0000313" key="5">
    <source>
        <dbReference type="Proteomes" id="UP001163156"/>
    </source>
</evidence>
<feature type="domain" description="YobI-like P-loop NTPase" evidence="3">
    <location>
        <begin position="62"/>
        <end position="424"/>
    </location>
</feature>
<evidence type="ECO:0000256" key="2">
    <source>
        <dbReference type="SAM" id="Phobius"/>
    </source>
</evidence>
<dbReference type="InterPro" id="IPR048428">
    <property type="entry name" value="YobI-NTPase"/>
</dbReference>
<evidence type="ECO:0000313" key="4">
    <source>
        <dbReference type="EMBL" id="UZD22958.1"/>
    </source>
</evidence>
<gene>
    <name evidence="4" type="ORF">OM944_00385</name>
</gene>
<dbReference type="EMBL" id="CP110226">
    <property type="protein sequence ID" value="UZD22958.1"/>
    <property type="molecule type" value="Genomic_DNA"/>
</dbReference>
<dbReference type="InterPro" id="IPR027417">
    <property type="entry name" value="P-loop_NTPase"/>
</dbReference>
<organism evidence="4 5">
    <name type="scientific">Algoriphagus halophytocola</name>
    <dbReference type="NCBI Taxonomy" id="2991499"/>
    <lineage>
        <taxon>Bacteria</taxon>
        <taxon>Pseudomonadati</taxon>
        <taxon>Bacteroidota</taxon>
        <taxon>Cytophagia</taxon>
        <taxon>Cytophagales</taxon>
        <taxon>Cyclobacteriaceae</taxon>
        <taxon>Algoriphagus</taxon>
    </lineage>
</organism>
<feature type="coiled-coil region" evidence="1">
    <location>
        <begin position="548"/>
        <end position="582"/>
    </location>
</feature>
<evidence type="ECO:0000256" key="1">
    <source>
        <dbReference type="SAM" id="Coils"/>
    </source>
</evidence>